<dbReference type="PANTHER" id="PTHR12737">
    <property type="entry name" value="DIMETHYLARGININE DIMETHYLAMINOHYDROLASE"/>
    <property type="match status" value="1"/>
</dbReference>
<feature type="active site" description="Proton donor" evidence="3">
    <location>
        <position position="159"/>
    </location>
</feature>
<dbReference type="Proteomes" id="UP000291343">
    <property type="component" value="Unassembled WGS sequence"/>
</dbReference>
<comment type="similarity">
    <text evidence="1">Belongs to the DDAH family.</text>
</comment>
<name>A0A482WJ95_LAOST</name>
<dbReference type="PANTHER" id="PTHR12737:SF9">
    <property type="entry name" value="DIMETHYLARGININASE"/>
    <property type="match status" value="1"/>
</dbReference>
<evidence type="ECO:0000256" key="1">
    <source>
        <dbReference type="ARBA" id="ARBA00008532"/>
    </source>
</evidence>
<dbReference type="Pfam" id="PF19420">
    <property type="entry name" value="DDAH_eukar"/>
    <property type="match status" value="1"/>
</dbReference>
<proteinExistence type="inferred from homology"/>
<dbReference type="Gene3D" id="3.75.10.10">
    <property type="entry name" value="L-arginine/glycine Amidinotransferase, Chain A"/>
    <property type="match status" value="1"/>
</dbReference>
<gene>
    <name evidence="4" type="ORF">LSTR_LSTR009053</name>
</gene>
<feature type="active site" description="Nucleophile" evidence="3">
    <location>
        <position position="259"/>
    </location>
</feature>
<dbReference type="EMBL" id="QKKF02033621">
    <property type="protein sequence ID" value="RZF33597.1"/>
    <property type="molecule type" value="Genomic_DNA"/>
</dbReference>
<protein>
    <submittedName>
        <fullName evidence="4">Uncharacterized protein</fullName>
    </submittedName>
</protein>
<dbReference type="AlphaFoldDB" id="A0A482WJ95"/>
<organism evidence="4 5">
    <name type="scientific">Laodelphax striatellus</name>
    <name type="common">Small brown planthopper</name>
    <name type="synonym">Delphax striatella</name>
    <dbReference type="NCBI Taxonomy" id="195883"/>
    <lineage>
        <taxon>Eukaryota</taxon>
        <taxon>Metazoa</taxon>
        <taxon>Ecdysozoa</taxon>
        <taxon>Arthropoda</taxon>
        <taxon>Hexapoda</taxon>
        <taxon>Insecta</taxon>
        <taxon>Pterygota</taxon>
        <taxon>Neoptera</taxon>
        <taxon>Paraneoptera</taxon>
        <taxon>Hemiptera</taxon>
        <taxon>Auchenorrhyncha</taxon>
        <taxon>Fulgoroidea</taxon>
        <taxon>Delphacidae</taxon>
        <taxon>Criomorphinae</taxon>
        <taxon>Laodelphax</taxon>
    </lineage>
</organism>
<keyword evidence="5" id="KW-1185">Reference proteome</keyword>
<evidence type="ECO:0000256" key="2">
    <source>
        <dbReference type="ARBA" id="ARBA00022801"/>
    </source>
</evidence>
<dbReference type="GO" id="GO:0000052">
    <property type="term" value="P:citrulline metabolic process"/>
    <property type="evidence" value="ECO:0007669"/>
    <property type="project" value="TreeGrafter"/>
</dbReference>
<keyword evidence="2" id="KW-0378">Hydrolase</keyword>
<evidence type="ECO:0000256" key="3">
    <source>
        <dbReference type="PIRSR" id="PIRSR633199-1"/>
    </source>
</evidence>
<dbReference type="STRING" id="195883.A0A482WJ95"/>
<dbReference type="OrthoDB" id="10016839at2759"/>
<dbReference type="GO" id="GO:0045429">
    <property type="term" value="P:positive regulation of nitric oxide biosynthetic process"/>
    <property type="evidence" value="ECO:0007669"/>
    <property type="project" value="TreeGrafter"/>
</dbReference>
<dbReference type="SMR" id="A0A482WJ95"/>
<dbReference type="FunFam" id="3.75.10.10:FF:000004">
    <property type="entry name" value="N(G),N(G)-dimethylarginine dimethylaminohydrolase 1"/>
    <property type="match status" value="1"/>
</dbReference>
<evidence type="ECO:0000313" key="4">
    <source>
        <dbReference type="EMBL" id="RZF33597.1"/>
    </source>
</evidence>
<dbReference type="GO" id="GO:0016597">
    <property type="term" value="F:amino acid binding"/>
    <property type="evidence" value="ECO:0007669"/>
    <property type="project" value="TreeGrafter"/>
</dbReference>
<dbReference type="GO" id="GO:0016403">
    <property type="term" value="F:dimethylargininase activity"/>
    <property type="evidence" value="ECO:0007669"/>
    <property type="project" value="TreeGrafter"/>
</dbReference>
<accession>A0A482WJ95</accession>
<dbReference type="InterPro" id="IPR033199">
    <property type="entry name" value="DDAH-like"/>
</dbReference>
<sequence>MASLKYTHGIVCRVPVSFGTKGEINFEEAKKQHEAYVRLLRDIGLDIIELPADESLPECTFVEDTAVVCNGIALITRPGNPSRLKEVDTIRAVIKKELDLPIVEISDEDAKLDGGDVLFTGREFFVGLSKWTNEAGARAVAAAFPEYPCSAIKVTDSQHLKSLVSMAGPDVLCVSSGKASQDVLKRIAREATFSYQTLTVPEENAANVLYINGTMIHRADEEIPESSKLFCDKIDFTRHTLKVSELLKGSSSSSSLSSCCILLRRTRHIRSL</sequence>
<comment type="caution">
    <text evidence="4">The sequence shown here is derived from an EMBL/GenBank/DDBJ whole genome shotgun (WGS) entry which is preliminary data.</text>
</comment>
<dbReference type="InParanoid" id="A0A482WJ95"/>
<dbReference type="GO" id="GO:0006525">
    <property type="term" value="P:arginine metabolic process"/>
    <property type="evidence" value="ECO:0007669"/>
    <property type="project" value="TreeGrafter"/>
</dbReference>
<dbReference type="FunCoup" id="A0A482WJ95">
    <property type="interactions" value="438"/>
</dbReference>
<reference evidence="4 5" key="1">
    <citation type="journal article" date="2017" name="Gigascience">
        <title>Genome sequence of the small brown planthopper, Laodelphax striatellus.</title>
        <authorList>
            <person name="Zhu J."/>
            <person name="Jiang F."/>
            <person name="Wang X."/>
            <person name="Yang P."/>
            <person name="Bao Y."/>
            <person name="Zhao W."/>
            <person name="Wang W."/>
            <person name="Lu H."/>
            <person name="Wang Q."/>
            <person name="Cui N."/>
            <person name="Li J."/>
            <person name="Chen X."/>
            <person name="Luo L."/>
            <person name="Yu J."/>
            <person name="Kang L."/>
            <person name="Cui F."/>
        </authorList>
    </citation>
    <scope>NUCLEOTIDE SEQUENCE [LARGE SCALE GENOMIC DNA]</scope>
    <source>
        <strain evidence="4">Lst14</strain>
    </source>
</reference>
<dbReference type="SUPFAM" id="SSF55909">
    <property type="entry name" value="Pentein"/>
    <property type="match status" value="1"/>
</dbReference>
<evidence type="ECO:0000313" key="5">
    <source>
        <dbReference type="Proteomes" id="UP000291343"/>
    </source>
</evidence>